<feature type="domain" description="Ion transport" evidence="9">
    <location>
        <begin position="923"/>
        <end position="1106"/>
    </location>
</feature>
<dbReference type="InterPro" id="IPR036322">
    <property type="entry name" value="WD40_repeat_dom_sf"/>
</dbReference>
<dbReference type="Pfam" id="PF12894">
    <property type="entry name" value="ANAPC4_WD40"/>
    <property type="match status" value="1"/>
</dbReference>
<evidence type="ECO:0000313" key="11">
    <source>
        <dbReference type="EMBL" id="CAG9333027.1"/>
    </source>
</evidence>
<feature type="transmembrane region" description="Helical" evidence="8">
    <location>
        <begin position="923"/>
        <end position="946"/>
    </location>
</feature>
<evidence type="ECO:0008006" key="13">
    <source>
        <dbReference type="Google" id="ProtNLM"/>
    </source>
</evidence>
<dbReference type="InterPro" id="IPR005821">
    <property type="entry name" value="Ion_trans_dom"/>
</dbReference>
<feature type="repeat" description="WD" evidence="7">
    <location>
        <begin position="408"/>
        <end position="446"/>
    </location>
</feature>
<dbReference type="GO" id="GO:0016020">
    <property type="term" value="C:membrane"/>
    <property type="evidence" value="ECO:0007669"/>
    <property type="project" value="UniProtKB-SubCell"/>
</dbReference>
<keyword evidence="6 8" id="KW-0472">Membrane</keyword>
<evidence type="ECO:0000256" key="2">
    <source>
        <dbReference type="ARBA" id="ARBA00022574"/>
    </source>
</evidence>
<feature type="transmembrane region" description="Helical" evidence="8">
    <location>
        <begin position="979"/>
        <end position="999"/>
    </location>
</feature>
<feature type="transmembrane region" description="Helical" evidence="8">
    <location>
        <begin position="1070"/>
        <end position="1092"/>
    </location>
</feature>
<proteinExistence type="predicted"/>
<dbReference type="CDD" id="cd00200">
    <property type="entry name" value="WD40"/>
    <property type="match status" value="2"/>
</dbReference>
<dbReference type="InterPro" id="IPR001680">
    <property type="entry name" value="WD40_rpt"/>
</dbReference>
<dbReference type="InterPro" id="IPR024977">
    <property type="entry name" value="Apc4-like_WD40_dom"/>
</dbReference>
<keyword evidence="4" id="KW-0677">Repeat</keyword>
<dbReference type="PROSITE" id="PS50294">
    <property type="entry name" value="WD_REPEATS_REGION"/>
    <property type="match status" value="3"/>
</dbReference>
<comment type="caution">
    <text evidence="11">The sequence shown here is derived from an EMBL/GenBank/DDBJ whole genome shotgun (WGS) entry which is preliminary data.</text>
</comment>
<feature type="repeat" description="WD" evidence="7">
    <location>
        <begin position="238"/>
        <end position="279"/>
    </location>
</feature>
<dbReference type="Proteomes" id="UP001162131">
    <property type="component" value="Unassembled WGS sequence"/>
</dbReference>
<evidence type="ECO:0000256" key="7">
    <source>
        <dbReference type="PROSITE-ProRule" id="PRU00221"/>
    </source>
</evidence>
<feature type="repeat" description="WD" evidence="7">
    <location>
        <begin position="364"/>
        <end position="405"/>
    </location>
</feature>
<protein>
    <recommendedName>
        <fullName evidence="13">Ion transport domain-containing protein</fullName>
    </recommendedName>
</protein>
<name>A0AAU9K6H0_9CILI</name>
<dbReference type="AlphaFoldDB" id="A0AAU9K6H0"/>
<comment type="subcellular location">
    <subcellularLocation>
        <location evidence="1">Membrane</location>
        <topology evidence="1">Multi-pass membrane protein</topology>
    </subcellularLocation>
</comment>
<feature type="repeat" description="WD" evidence="7">
    <location>
        <begin position="322"/>
        <end position="354"/>
    </location>
</feature>
<keyword evidence="12" id="KW-1185">Reference proteome</keyword>
<feature type="transmembrane region" description="Helical" evidence="8">
    <location>
        <begin position="1011"/>
        <end position="1032"/>
    </location>
</feature>
<keyword evidence="5 8" id="KW-1133">Transmembrane helix</keyword>
<dbReference type="PANTHER" id="PTHR22847">
    <property type="entry name" value="WD40 REPEAT PROTEIN"/>
    <property type="match status" value="1"/>
</dbReference>
<dbReference type="SUPFAM" id="SSF82171">
    <property type="entry name" value="DPP6 N-terminal domain-like"/>
    <property type="match status" value="1"/>
</dbReference>
<dbReference type="PROSITE" id="PS00678">
    <property type="entry name" value="WD_REPEATS_1"/>
    <property type="match status" value="1"/>
</dbReference>
<evidence type="ECO:0000256" key="8">
    <source>
        <dbReference type="SAM" id="Phobius"/>
    </source>
</evidence>
<feature type="repeat" description="WD" evidence="7">
    <location>
        <begin position="280"/>
        <end position="321"/>
    </location>
</feature>
<reference evidence="11" key="1">
    <citation type="submission" date="2021-09" db="EMBL/GenBank/DDBJ databases">
        <authorList>
            <consortium name="AG Swart"/>
            <person name="Singh M."/>
            <person name="Singh A."/>
            <person name="Seah K."/>
            <person name="Emmerich C."/>
        </authorList>
    </citation>
    <scope>NUCLEOTIDE SEQUENCE</scope>
    <source>
        <strain evidence="11">ATCC30299</strain>
    </source>
</reference>
<dbReference type="Pfam" id="PF00520">
    <property type="entry name" value="Ion_trans"/>
    <property type="match status" value="1"/>
</dbReference>
<dbReference type="PROSITE" id="PS50082">
    <property type="entry name" value="WD_REPEATS_2"/>
    <property type="match status" value="6"/>
</dbReference>
<keyword evidence="3 8" id="KW-0812">Transmembrane</keyword>
<evidence type="ECO:0000256" key="1">
    <source>
        <dbReference type="ARBA" id="ARBA00004141"/>
    </source>
</evidence>
<evidence type="ECO:0000259" key="10">
    <source>
        <dbReference type="Pfam" id="PF12894"/>
    </source>
</evidence>
<dbReference type="SUPFAM" id="SSF50978">
    <property type="entry name" value="WD40 repeat-like"/>
    <property type="match status" value="2"/>
</dbReference>
<evidence type="ECO:0000313" key="12">
    <source>
        <dbReference type="Proteomes" id="UP001162131"/>
    </source>
</evidence>
<dbReference type="GO" id="GO:0005216">
    <property type="term" value="F:monoatomic ion channel activity"/>
    <property type="evidence" value="ECO:0007669"/>
    <property type="project" value="InterPro"/>
</dbReference>
<feature type="domain" description="Anaphase-promoting complex subunit 4-like WD40" evidence="10">
    <location>
        <begin position="512"/>
        <end position="576"/>
    </location>
</feature>
<dbReference type="GO" id="GO:1990234">
    <property type="term" value="C:transferase complex"/>
    <property type="evidence" value="ECO:0007669"/>
    <property type="project" value="UniProtKB-ARBA"/>
</dbReference>
<feature type="repeat" description="WD" evidence="7">
    <location>
        <begin position="529"/>
        <end position="570"/>
    </location>
</feature>
<dbReference type="EMBL" id="CAJZBQ010000056">
    <property type="protein sequence ID" value="CAG9333027.1"/>
    <property type="molecule type" value="Genomic_DNA"/>
</dbReference>
<evidence type="ECO:0000259" key="9">
    <source>
        <dbReference type="Pfam" id="PF00520"/>
    </source>
</evidence>
<dbReference type="Gene3D" id="2.130.10.10">
    <property type="entry name" value="YVTN repeat-like/Quinoprotein amine dehydrogenase"/>
    <property type="match status" value="4"/>
</dbReference>
<dbReference type="InterPro" id="IPR015943">
    <property type="entry name" value="WD40/YVTN_repeat-like_dom_sf"/>
</dbReference>
<organism evidence="11 12">
    <name type="scientific">Blepharisma stoltei</name>
    <dbReference type="NCBI Taxonomy" id="1481888"/>
    <lineage>
        <taxon>Eukaryota</taxon>
        <taxon>Sar</taxon>
        <taxon>Alveolata</taxon>
        <taxon>Ciliophora</taxon>
        <taxon>Postciliodesmatophora</taxon>
        <taxon>Heterotrichea</taxon>
        <taxon>Heterotrichida</taxon>
        <taxon>Blepharismidae</taxon>
        <taxon>Blepharisma</taxon>
    </lineage>
</organism>
<sequence length="1206" mass="140096">MTDENSSEKPIFETVQEDKNNNDQTALSSLTSNTQSNLIKLNPIMLEITQNTSVGIAKDFQATLHYISARLPKFIRIPFKGTCMKPMRGGETFVCGANKRLIICNEKEILKDWRIDAKIQSIDITDDDKFAYIATENLIKKISLYDFETVTTFKGHEDLITVVCVSWDEKFLYSAGKDCTVRVSIDDGINFSSQILYKHENIVLALNISKDGLHLLSGDAGKTIILYSITNKTVQSRLESPEGNITCVKFSPKKTYFATSDQHFNINIWKFETCKIVKVLKGHENEVSTMKFNSSDSILVTGSKDNSVRVWSIHTNQDEVVLLGHEKSVRAISISYNEKIIFSFGRDYKISMWKFPKFQNNKLLFGHNDTIYKLLISQKRKYIYSNSDDCKIIVWDFVTNKIIHELIHDSSMYAMAMSLDEDMLFSCTDDQKIVIWDLETYEKIKEIILEETSVRAILITPDNRFVITGDEAFRISIWEMENLTLKHVIRSHRNAIWSLALHGDHLFSGDQNGEIMLHDLKEFKLHAELKGNSTKVQTIKATKDGELLISGYRDGEIKIWSIKNRNCLRTIKFHTDVLREIYCSTDGKYFFACSEDQRLTVFDLKNFGFITGIKTKNKIRAMEFTDGEHEIVCALENVIQIIQNPLKASWFNPKKPHDITIFGPSFGKYKFMKYISDIMLSETPPHNPEMDQFIIEPYHLNALHFYAYFNLPSHLKKSIKLGDGFFPSIRNETPLSICLKKSYTECTAAIFSAMKDISTANPYSFYYFEDSIVDLNFKGFPGLEHLYKSIFIRCKDLSLPKFCNEKSKLPYIVHSSYIIPKKENFSTGVRFTSEGKDIMYLQSLVRLDIEIGTKESLRFLESLDKCPNTQILKTRLIRTILNEKWEKIGWVMYVQAAIFATYLILLSIYAVKWEFDENHIIPAFVFHLILTSYELFQLYVGGIYYLKDLYNWVDWGRITLFTIHIILLWSHTYQDWNEYILGALISISYYRSTIFFNIYSKTRLLNNLLLAVFYDLIAFFIILLFSTFAFAITLCAVKGDTSISFFTWITLAWRANIGDYDNNADYYDPMLMWAFHWIFTVINPIILINLLISLMGDTFQRVKENWEIADAKEMIYMMLEVETLLFWKRNKGKKEFLQTCSSVENLEEKEEIVNKKLINLDKEIGIMLEKFKGSHEERLKILRENLDAAKAFKESLNKSKKYKKKQ</sequence>
<gene>
    <name evidence="11" type="ORF">BSTOLATCC_MIC57848</name>
</gene>
<evidence type="ECO:0000256" key="4">
    <source>
        <dbReference type="ARBA" id="ARBA00022737"/>
    </source>
</evidence>
<accession>A0AAU9K6H0</accession>
<evidence type="ECO:0000256" key="6">
    <source>
        <dbReference type="ARBA" id="ARBA00023136"/>
    </source>
</evidence>
<evidence type="ECO:0000256" key="3">
    <source>
        <dbReference type="ARBA" id="ARBA00022692"/>
    </source>
</evidence>
<keyword evidence="2 7" id="KW-0853">WD repeat</keyword>
<dbReference type="InterPro" id="IPR019775">
    <property type="entry name" value="WD40_repeat_CS"/>
</dbReference>
<evidence type="ECO:0000256" key="5">
    <source>
        <dbReference type="ARBA" id="ARBA00022989"/>
    </source>
</evidence>
<feature type="transmembrane region" description="Helical" evidence="8">
    <location>
        <begin position="890"/>
        <end position="911"/>
    </location>
</feature>
<dbReference type="Pfam" id="PF00400">
    <property type="entry name" value="WD40"/>
    <property type="match status" value="7"/>
</dbReference>
<dbReference type="SMART" id="SM00320">
    <property type="entry name" value="WD40"/>
    <property type="match status" value="11"/>
</dbReference>
<dbReference type="PANTHER" id="PTHR22847:SF637">
    <property type="entry name" value="WD REPEAT DOMAIN 5B"/>
    <property type="match status" value="1"/>
</dbReference>